<evidence type="ECO:0000256" key="5">
    <source>
        <dbReference type="SAM" id="MobiDB-lite"/>
    </source>
</evidence>
<evidence type="ECO:0000256" key="1">
    <source>
        <dbReference type="ARBA" id="ARBA00022723"/>
    </source>
</evidence>
<organism evidence="8">
    <name type="scientific">Phallusia mammillata</name>
    <dbReference type="NCBI Taxonomy" id="59560"/>
    <lineage>
        <taxon>Eukaryota</taxon>
        <taxon>Metazoa</taxon>
        <taxon>Chordata</taxon>
        <taxon>Tunicata</taxon>
        <taxon>Ascidiacea</taxon>
        <taxon>Phlebobranchia</taxon>
        <taxon>Ascidiidae</taxon>
        <taxon>Phallusia</taxon>
    </lineage>
</organism>
<evidence type="ECO:0000256" key="3">
    <source>
        <dbReference type="ARBA" id="ARBA00022833"/>
    </source>
</evidence>
<dbReference type="Gene3D" id="3.30.40.10">
    <property type="entry name" value="Zinc/RING finger domain, C3HC4 (zinc finger)"/>
    <property type="match status" value="2"/>
</dbReference>
<dbReference type="PROSITE" id="PS51698">
    <property type="entry name" value="U_BOX"/>
    <property type="match status" value="1"/>
</dbReference>
<dbReference type="InterPro" id="IPR013083">
    <property type="entry name" value="Znf_RING/FYVE/PHD"/>
</dbReference>
<dbReference type="Pfam" id="PF04564">
    <property type="entry name" value="U-box"/>
    <property type="match status" value="1"/>
</dbReference>
<gene>
    <name evidence="8" type="primary">Ubox5</name>
</gene>
<evidence type="ECO:0000259" key="6">
    <source>
        <dbReference type="PROSITE" id="PS50089"/>
    </source>
</evidence>
<feature type="domain" description="RING-type" evidence="6">
    <location>
        <begin position="154"/>
        <end position="199"/>
    </location>
</feature>
<dbReference type="GO" id="GO:0031625">
    <property type="term" value="F:ubiquitin protein ligase binding"/>
    <property type="evidence" value="ECO:0007669"/>
    <property type="project" value="TreeGrafter"/>
</dbReference>
<dbReference type="InterPro" id="IPR001841">
    <property type="entry name" value="Znf_RING"/>
</dbReference>
<dbReference type="PROSITE" id="PS50089">
    <property type="entry name" value="ZF_RING_2"/>
    <property type="match status" value="1"/>
</dbReference>
<evidence type="ECO:0000256" key="2">
    <source>
        <dbReference type="ARBA" id="ARBA00022771"/>
    </source>
</evidence>
<dbReference type="PANTHER" id="PTHR13492">
    <property type="entry name" value="RING FINGER PROTEIN 37"/>
    <property type="match status" value="1"/>
</dbReference>
<reference evidence="8" key="1">
    <citation type="submission" date="2020-04" db="EMBL/GenBank/DDBJ databases">
        <authorList>
            <person name="Neveu A P."/>
        </authorList>
    </citation>
    <scope>NUCLEOTIDE SEQUENCE</scope>
    <source>
        <tissue evidence="8">Whole embryo</tissue>
    </source>
</reference>
<keyword evidence="3" id="KW-0862">Zinc</keyword>
<sequence>MMKNPVLLPSGHTIDQRTLDKHIQAQAEWGRPPSDPFTGITFTENQKPVPNVQLKLRLDQHALDTLSSGKMPSNGGVILTNSSKPSTQIKRPSDCERHSNAKIRKLDSGESSRSTHKSVYGSLETTLLAAHQRNAQFRAIQLDNNNEKPNNIYCAKCNAFLSSTVAQYILPCEHKLCRTCCLKISTDSKPGTKHCPNCQASFVSNDVYRTFL</sequence>
<dbReference type="AlphaFoldDB" id="A0A6F9DVI6"/>
<dbReference type="SUPFAM" id="SSF57850">
    <property type="entry name" value="RING/U-box"/>
    <property type="match status" value="2"/>
</dbReference>
<feature type="compositionally biased region" description="Polar residues" evidence="5">
    <location>
        <begin position="79"/>
        <end position="90"/>
    </location>
</feature>
<dbReference type="EMBL" id="LR791605">
    <property type="protein sequence ID" value="CAB3267467.1"/>
    <property type="molecule type" value="mRNA"/>
</dbReference>
<dbReference type="GO" id="GO:0034450">
    <property type="term" value="F:ubiquitin-ubiquitin ligase activity"/>
    <property type="evidence" value="ECO:0007669"/>
    <property type="project" value="TreeGrafter"/>
</dbReference>
<dbReference type="GO" id="GO:0000209">
    <property type="term" value="P:protein polyubiquitination"/>
    <property type="evidence" value="ECO:0007669"/>
    <property type="project" value="TreeGrafter"/>
</dbReference>
<dbReference type="CDD" id="cd16660">
    <property type="entry name" value="RING-Ubox_RNF37"/>
    <property type="match status" value="1"/>
</dbReference>
<dbReference type="InterPro" id="IPR039847">
    <property type="entry name" value="Ubox5"/>
</dbReference>
<keyword evidence="1" id="KW-0479">Metal-binding</keyword>
<protein>
    <submittedName>
        <fullName evidence="8">RING finger protein 37</fullName>
    </submittedName>
</protein>
<dbReference type="PANTHER" id="PTHR13492:SF2">
    <property type="entry name" value="RING FINGER PROTEIN 37"/>
    <property type="match status" value="1"/>
</dbReference>
<dbReference type="InterPro" id="IPR003613">
    <property type="entry name" value="Ubox_domain"/>
</dbReference>
<name>A0A6F9DVI6_9ASCI</name>
<evidence type="ECO:0000256" key="4">
    <source>
        <dbReference type="PROSITE-ProRule" id="PRU00175"/>
    </source>
</evidence>
<feature type="domain" description="U-box" evidence="7">
    <location>
        <begin position="1"/>
        <end position="68"/>
    </location>
</feature>
<proteinExistence type="evidence at transcript level"/>
<dbReference type="GO" id="GO:0005634">
    <property type="term" value="C:nucleus"/>
    <property type="evidence" value="ECO:0007669"/>
    <property type="project" value="TreeGrafter"/>
</dbReference>
<keyword evidence="2 4" id="KW-0863">Zinc-finger</keyword>
<accession>A0A6F9DVI6</accession>
<feature type="region of interest" description="Disordered" evidence="5">
    <location>
        <begin position="66"/>
        <end position="99"/>
    </location>
</feature>
<dbReference type="GO" id="GO:0008270">
    <property type="term" value="F:zinc ion binding"/>
    <property type="evidence" value="ECO:0007669"/>
    <property type="project" value="UniProtKB-KW"/>
</dbReference>
<dbReference type="InterPro" id="IPR039925">
    <property type="entry name" value="RNF37_RING-Ubox"/>
</dbReference>
<evidence type="ECO:0000313" key="8">
    <source>
        <dbReference type="EMBL" id="CAB3267467.1"/>
    </source>
</evidence>
<evidence type="ECO:0000259" key="7">
    <source>
        <dbReference type="PROSITE" id="PS51698"/>
    </source>
</evidence>